<dbReference type="InterPro" id="IPR002347">
    <property type="entry name" value="SDR_fam"/>
</dbReference>
<evidence type="ECO:0000313" key="3">
    <source>
        <dbReference type="Proteomes" id="UP000061546"/>
    </source>
</evidence>
<proteinExistence type="inferred from homology"/>
<dbReference type="SUPFAM" id="SSF51735">
    <property type="entry name" value="NAD(P)-binding Rossmann-fold domains"/>
    <property type="match status" value="1"/>
</dbReference>
<protein>
    <submittedName>
        <fullName evidence="2">3-oxoacyl-ACP reductase</fullName>
    </submittedName>
</protein>
<dbReference type="InterPro" id="IPR050259">
    <property type="entry name" value="SDR"/>
</dbReference>
<dbReference type="EMBL" id="CP012559">
    <property type="protein sequence ID" value="ALB29326.1"/>
    <property type="molecule type" value="Genomic_DNA"/>
</dbReference>
<accession>A0A0K2LDE6</accession>
<evidence type="ECO:0000256" key="1">
    <source>
        <dbReference type="ARBA" id="ARBA00006484"/>
    </source>
</evidence>
<keyword evidence="3" id="KW-1185">Reference proteome</keyword>
<dbReference type="Proteomes" id="UP000061546">
    <property type="component" value="Chromosome"/>
</dbReference>
<dbReference type="PRINTS" id="PR00081">
    <property type="entry name" value="GDHRDH"/>
</dbReference>
<gene>
    <name evidence="2" type="ORF">JP39_08145</name>
</gene>
<dbReference type="CDD" id="cd05233">
    <property type="entry name" value="SDR_c"/>
    <property type="match status" value="1"/>
</dbReference>
<dbReference type="Gene3D" id="3.40.50.720">
    <property type="entry name" value="NAD(P)-binding Rossmann-like Domain"/>
    <property type="match status" value="1"/>
</dbReference>
<name>A0A0K2LDE6_9LACO</name>
<comment type="similarity">
    <text evidence="1">Belongs to the short-chain dehydrogenases/reductases (SDR) family.</text>
</comment>
<dbReference type="AlphaFoldDB" id="A0A0K2LDE6"/>
<evidence type="ECO:0000313" key="2">
    <source>
        <dbReference type="EMBL" id="ALB29326.1"/>
    </source>
</evidence>
<dbReference type="OrthoDB" id="9803333at2"/>
<dbReference type="RefSeq" id="WP_041500578.1">
    <property type="nucleotide sequence ID" value="NZ_BJDV01000002.1"/>
</dbReference>
<sequence>MYALVMGSSGDIGTSTAKNLAAKGWSLYLHYNRNYDRIDKLRTELVEKYPKQDFIPIKFDMEHDKVDDLTKQIFGLDAVVFAQGNTYYKLLVDISEEEIDSLWNIHVKLPILILKQLQDKLAKTHHGRVVFIGSIYGKVGSAMEVVYSTVKGAMSSFADAYAKEVASLGLSVNVVAPGAVNTKMNTQEFSSEDLESVKDEIPADRLANPDEIADLVSYLVNIKSNYLTGQTIYFAGGWLL</sequence>
<dbReference type="InterPro" id="IPR036291">
    <property type="entry name" value="NAD(P)-bd_dom_sf"/>
</dbReference>
<dbReference type="NCBIfam" id="NF047420">
    <property type="entry name" value="EF_P_mod_YmfI"/>
    <property type="match status" value="1"/>
</dbReference>
<reference evidence="2 3" key="1">
    <citation type="submission" date="2015-08" db="EMBL/GenBank/DDBJ databases">
        <title>Genomic sequence of Lactobacillus heilongjiangensis DSM 28069, isolated from Chinese traditional pickle.</title>
        <authorList>
            <person name="Jiang X."/>
            <person name="Zheng B."/>
            <person name="Cheng H."/>
        </authorList>
    </citation>
    <scope>NUCLEOTIDE SEQUENCE [LARGE SCALE GENOMIC DNA]</scope>
    <source>
        <strain evidence="2 3">DSM 28069</strain>
    </source>
</reference>
<organism evidence="2 3">
    <name type="scientific">Companilactobacillus heilongjiangensis</name>
    <dbReference type="NCBI Taxonomy" id="1074467"/>
    <lineage>
        <taxon>Bacteria</taxon>
        <taxon>Bacillati</taxon>
        <taxon>Bacillota</taxon>
        <taxon>Bacilli</taxon>
        <taxon>Lactobacillales</taxon>
        <taxon>Lactobacillaceae</taxon>
        <taxon>Companilactobacillus</taxon>
    </lineage>
</organism>
<dbReference type="KEGG" id="lhi:JP39_08145"/>
<dbReference type="PANTHER" id="PTHR42879">
    <property type="entry name" value="3-OXOACYL-(ACYL-CARRIER-PROTEIN) REDUCTASE"/>
    <property type="match status" value="1"/>
</dbReference>
<dbReference type="Pfam" id="PF00106">
    <property type="entry name" value="adh_short"/>
    <property type="match status" value="1"/>
</dbReference>
<dbReference type="STRING" id="1074467.JP39_08145"/>
<dbReference type="PANTHER" id="PTHR42879:SF2">
    <property type="entry name" value="3-OXOACYL-[ACYL-CARRIER-PROTEIN] REDUCTASE FABG"/>
    <property type="match status" value="1"/>
</dbReference>